<dbReference type="PANTHER" id="PTHR34034:SF2">
    <property type="entry name" value="PROTEIN FAM180A"/>
    <property type="match status" value="1"/>
</dbReference>
<proteinExistence type="predicted"/>
<reference evidence="3" key="2">
    <citation type="submission" date="2025-08" db="UniProtKB">
        <authorList>
            <consortium name="Ensembl"/>
        </authorList>
    </citation>
    <scope>IDENTIFICATION</scope>
    <source>
        <strain evidence="3">Hd-rR</strain>
    </source>
</reference>
<evidence type="ECO:0008006" key="5">
    <source>
        <dbReference type="Google" id="ProtNLM"/>
    </source>
</evidence>
<reference evidence="3 4" key="1">
    <citation type="journal article" date="2007" name="Nature">
        <title>The medaka draft genome and insights into vertebrate genome evolution.</title>
        <authorList>
            <person name="Kasahara M."/>
            <person name="Naruse K."/>
            <person name="Sasaki S."/>
            <person name="Nakatani Y."/>
            <person name="Qu W."/>
            <person name="Ahsan B."/>
            <person name="Yamada T."/>
            <person name="Nagayasu Y."/>
            <person name="Doi K."/>
            <person name="Kasai Y."/>
            <person name="Jindo T."/>
            <person name="Kobayashi D."/>
            <person name="Shimada A."/>
            <person name="Toyoda A."/>
            <person name="Kuroki Y."/>
            <person name="Fujiyama A."/>
            <person name="Sasaki T."/>
            <person name="Shimizu A."/>
            <person name="Asakawa S."/>
            <person name="Shimizu N."/>
            <person name="Hashimoto S."/>
            <person name="Yang J."/>
            <person name="Lee Y."/>
            <person name="Matsushima K."/>
            <person name="Sugano S."/>
            <person name="Sakaizumi M."/>
            <person name="Narita T."/>
            <person name="Ohishi K."/>
            <person name="Haga S."/>
            <person name="Ohta F."/>
            <person name="Nomoto H."/>
            <person name="Nogata K."/>
            <person name="Morishita T."/>
            <person name="Endo T."/>
            <person name="Shin-I T."/>
            <person name="Takeda H."/>
            <person name="Morishita S."/>
            <person name="Kohara Y."/>
        </authorList>
    </citation>
    <scope>NUCLEOTIDE SEQUENCE [LARGE SCALE GENOMIC DNA]</scope>
    <source>
        <strain evidence="3 4">Hd-rR</strain>
    </source>
</reference>
<name>A0A3B3I1R3_ORYLA</name>
<dbReference type="GeneTree" id="ENSGT01140000282874"/>
<dbReference type="InParanoid" id="A0A3B3I1R3"/>
<evidence type="ECO:0000313" key="4">
    <source>
        <dbReference type="Proteomes" id="UP000001038"/>
    </source>
</evidence>
<dbReference type="InterPro" id="IPR029170">
    <property type="entry name" value="FAM180"/>
</dbReference>
<evidence type="ECO:0000313" key="3">
    <source>
        <dbReference type="Ensembl" id="ENSORLP00000037966.1"/>
    </source>
</evidence>
<dbReference type="Ensembl" id="ENSORLT00000034938.1">
    <property type="protein sequence ID" value="ENSORLP00000037966.1"/>
    <property type="gene ID" value="ENSORLG00000029307.1"/>
</dbReference>
<keyword evidence="2" id="KW-0812">Transmembrane</keyword>
<evidence type="ECO:0000256" key="1">
    <source>
        <dbReference type="SAM" id="MobiDB-lite"/>
    </source>
</evidence>
<organism evidence="3 4">
    <name type="scientific">Oryzias latipes</name>
    <name type="common">Japanese rice fish</name>
    <name type="synonym">Japanese killifish</name>
    <dbReference type="NCBI Taxonomy" id="8090"/>
    <lineage>
        <taxon>Eukaryota</taxon>
        <taxon>Metazoa</taxon>
        <taxon>Chordata</taxon>
        <taxon>Craniata</taxon>
        <taxon>Vertebrata</taxon>
        <taxon>Euteleostomi</taxon>
        <taxon>Actinopterygii</taxon>
        <taxon>Neopterygii</taxon>
        <taxon>Teleostei</taxon>
        <taxon>Neoteleostei</taxon>
        <taxon>Acanthomorphata</taxon>
        <taxon>Ovalentaria</taxon>
        <taxon>Atherinomorphae</taxon>
        <taxon>Beloniformes</taxon>
        <taxon>Adrianichthyidae</taxon>
        <taxon>Oryziinae</taxon>
        <taxon>Oryzias</taxon>
    </lineage>
</organism>
<dbReference type="AlphaFoldDB" id="A0A3B3I1R3"/>
<keyword evidence="4" id="KW-1185">Reference proteome</keyword>
<dbReference type="Bgee" id="ENSORLG00000029307">
    <property type="expression patterns" value="Expressed in muscle tissue"/>
</dbReference>
<sequence>MSWHNVTFDNVQDLMQLSKVYFCTVFGCSIQLLVTVSVCQPHHLKQKKICINISQLLYGESLKEICCFPDKNTVFCPAQILLGGVTVDRYNNVLLQDEELASMRQGRDFLSQINDGVPKTLTSMKLLARTLEEGQKAPLTQGQFETVVLSVAFSAHQAYSQKSTEEREAWGEVLLQLANTTVNHLRGISPPPSYHPSVDSLQPLPSPT</sequence>
<feature type="transmembrane region" description="Helical" evidence="2">
    <location>
        <begin position="20"/>
        <end position="39"/>
    </location>
</feature>
<reference evidence="3" key="3">
    <citation type="submission" date="2025-09" db="UniProtKB">
        <authorList>
            <consortium name="Ensembl"/>
        </authorList>
    </citation>
    <scope>IDENTIFICATION</scope>
    <source>
        <strain evidence="3">Hd-rR</strain>
    </source>
</reference>
<accession>A0A3B3I1R3</accession>
<dbReference type="Pfam" id="PF15173">
    <property type="entry name" value="FAM180"/>
    <property type="match status" value="1"/>
</dbReference>
<keyword evidence="2" id="KW-0472">Membrane</keyword>
<dbReference type="Proteomes" id="UP000001038">
    <property type="component" value="Chromosome 6"/>
</dbReference>
<protein>
    <recommendedName>
        <fullName evidence="5">Family with sequence similarity 180 member A</fullName>
    </recommendedName>
</protein>
<feature type="region of interest" description="Disordered" evidence="1">
    <location>
        <begin position="186"/>
        <end position="208"/>
    </location>
</feature>
<dbReference type="PANTHER" id="PTHR34034">
    <property type="entry name" value="PROTEIN FAM180A-RELATED"/>
    <property type="match status" value="1"/>
</dbReference>
<evidence type="ECO:0000256" key="2">
    <source>
        <dbReference type="SAM" id="Phobius"/>
    </source>
</evidence>
<keyword evidence="2" id="KW-1133">Transmembrane helix</keyword>